<comment type="subcellular location">
    <subcellularLocation>
        <location evidence="1">Chromosome</location>
        <location evidence="1">Telomere</location>
    </subcellularLocation>
</comment>
<dbReference type="Proteomes" id="UP000077755">
    <property type="component" value="Chromosome 1"/>
</dbReference>
<evidence type="ECO:0000256" key="4">
    <source>
        <dbReference type="ARBA" id="ARBA00023125"/>
    </source>
</evidence>
<dbReference type="Pfam" id="PF02765">
    <property type="entry name" value="POT1"/>
    <property type="match status" value="1"/>
</dbReference>
<reference evidence="6" key="1">
    <citation type="journal article" date="2016" name="Nat. Genet.">
        <title>A high-quality carrot genome assembly provides new insights into carotenoid accumulation and asterid genome evolution.</title>
        <authorList>
            <person name="Iorizzo M."/>
            <person name="Ellison S."/>
            <person name="Senalik D."/>
            <person name="Zeng P."/>
            <person name="Satapoomin P."/>
            <person name="Huang J."/>
            <person name="Bowman M."/>
            <person name="Iovene M."/>
            <person name="Sanseverino W."/>
            <person name="Cavagnaro P."/>
            <person name="Yildiz M."/>
            <person name="Macko-Podgorni A."/>
            <person name="Moranska E."/>
            <person name="Grzebelus E."/>
            <person name="Grzebelus D."/>
            <person name="Ashrafi H."/>
            <person name="Zheng Z."/>
            <person name="Cheng S."/>
            <person name="Spooner D."/>
            <person name="Van Deynze A."/>
            <person name="Simon P."/>
        </authorList>
    </citation>
    <scope>NUCLEOTIDE SEQUENCE</scope>
    <source>
        <tissue evidence="6">Leaf</tissue>
    </source>
</reference>
<keyword evidence="2" id="KW-0158">Chromosome</keyword>
<dbReference type="InterPro" id="IPR011564">
    <property type="entry name" value="Telomer_end-bd_POT1/Cdc13"/>
</dbReference>
<dbReference type="GO" id="GO:0010521">
    <property type="term" value="F:telomerase inhibitor activity"/>
    <property type="evidence" value="ECO:0007669"/>
    <property type="project" value="TreeGrafter"/>
</dbReference>
<evidence type="ECO:0000256" key="1">
    <source>
        <dbReference type="ARBA" id="ARBA00004574"/>
    </source>
</evidence>
<dbReference type="PANTHER" id="PTHR14513:SF0">
    <property type="entry name" value="PROTECTION OF TELOMERES PROTEIN 1"/>
    <property type="match status" value="1"/>
</dbReference>
<dbReference type="Gene3D" id="2.40.50.140">
    <property type="entry name" value="Nucleic acid-binding proteins"/>
    <property type="match status" value="2"/>
</dbReference>
<dbReference type="CDD" id="cd04497">
    <property type="entry name" value="hPOT1_OB1_like"/>
    <property type="match status" value="1"/>
</dbReference>
<dbReference type="PANTHER" id="PTHR14513">
    <property type="entry name" value="PROTECTION OF TELOMERES 1"/>
    <property type="match status" value="1"/>
</dbReference>
<evidence type="ECO:0000256" key="2">
    <source>
        <dbReference type="ARBA" id="ARBA00022454"/>
    </source>
</evidence>
<dbReference type="GO" id="GO:0098505">
    <property type="term" value="F:G-rich strand telomeric DNA binding"/>
    <property type="evidence" value="ECO:0007669"/>
    <property type="project" value="TreeGrafter"/>
</dbReference>
<dbReference type="GO" id="GO:0016233">
    <property type="term" value="P:telomere capping"/>
    <property type="evidence" value="ECO:0007669"/>
    <property type="project" value="TreeGrafter"/>
</dbReference>
<proteinExistence type="predicted"/>
<dbReference type="EMBL" id="CP093343">
    <property type="protein sequence ID" value="WOG84052.1"/>
    <property type="molecule type" value="Genomic_DNA"/>
</dbReference>
<dbReference type="InterPro" id="IPR028389">
    <property type="entry name" value="POT1"/>
</dbReference>
<evidence type="ECO:0000313" key="6">
    <source>
        <dbReference type="EMBL" id="WOG84052.1"/>
    </source>
</evidence>
<gene>
    <name evidence="6" type="ORF">DCAR_0103232</name>
</gene>
<dbReference type="Pfam" id="PF25507">
    <property type="entry name" value="OB_POT1A"/>
    <property type="match status" value="1"/>
</dbReference>
<dbReference type="GO" id="GO:0032210">
    <property type="term" value="P:regulation of telomere maintenance via telomerase"/>
    <property type="evidence" value="ECO:0007669"/>
    <property type="project" value="TreeGrafter"/>
</dbReference>
<dbReference type="GO" id="GO:0000783">
    <property type="term" value="C:nuclear telomere cap complex"/>
    <property type="evidence" value="ECO:0007669"/>
    <property type="project" value="TreeGrafter"/>
</dbReference>
<feature type="domain" description="Telomeric single stranded DNA binding POT1/Cdc13" evidence="5">
    <location>
        <begin position="12"/>
        <end position="147"/>
    </location>
</feature>
<name>A0AAF0W6E2_DAUCS</name>
<keyword evidence="7" id="KW-1185">Reference proteome</keyword>
<keyword evidence="4" id="KW-0238">DNA-binding</keyword>
<organism evidence="6 7">
    <name type="scientific">Daucus carota subsp. sativus</name>
    <name type="common">Carrot</name>
    <dbReference type="NCBI Taxonomy" id="79200"/>
    <lineage>
        <taxon>Eukaryota</taxon>
        <taxon>Viridiplantae</taxon>
        <taxon>Streptophyta</taxon>
        <taxon>Embryophyta</taxon>
        <taxon>Tracheophyta</taxon>
        <taxon>Spermatophyta</taxon>
        <taxon>Magnoliopsida</taxon>
        <taxon>eudicotyledons</taxon>
        <taxon>Gunneridae</taxon>
        <taxon>Pentapetalae</taxon>
        <taxon>asterids</taxon>
        <taxon>campanulids</taxon>
        <taxon>Apiales</taxon>
        <taxon>Apiaceae</taxon>
        <taxon>Apioideae</taxon>
        <taxon>Scandiceae</taxon>
        <taxon>Daucinae</taxon>
        <taxon>Daucus</taxon>
        <taxon>Daucus sect. Daucus</taxon>
    </lineage>
</organism>
<dbReference type="InterPro" id="IPR012340">
    <property type="entry name" value="NA-bd_OB-fold"/>
</dbReference>
<evidence type="ECO:0000259" key="5">
    <source>
        <dbReference type="SMART" id="SM00976"/>
    </source>
</evidence>
<reference evidence="6" key="2">
    <citation type="submission" date="2022-03" db="EMBL/GenBank/DDBJ databases">
        <title>Draft title - Genomic analysis of global carrot germplasm unveils the trajectory of domestication and the origin of high carotenoid orange carrot.</title>
        <authorList>
            <person name="Iorizzo M."/>
            <person name="Ellison S."/>
            <person name="Senalik D."/>
            <person name="Macko-Podgorni A."/>
            <person name="Grzebelus D."/>
            <person name="Bostan H."/>
            <person name="Rolling W."/>
            <person name="Curaba J."/>
            <person name="Simon P."/>
        </authorList>
    </citation>
    <scope>NUCLEOTIDE SEQUENCE</scope>
    <source>
        <tissue evidence="6">Leaf</tissue>
    </source>
</reference>
<dbReference type="AlphaFoldDB" id="A0AAF0W6E2"/>
<keyword evidence="3" id="KW-0779">Telomere</keyword>
<dbReference type="SMART" id="SM00976">
    <property type="entry name" value="Telo_bind"/>
    <property type="match status" value="1"/>
</dbReference>
<sequence length="471" mass="54148">MGKQERVDDYKFLPIADALIAINQKVNLIAVVVDSTIPKKSKGTDYYCSLNIIDKSCPSPGIAVKFFVENMGNLPQVECNGDIILLSNILMKTHNSEVYALFNKRSASFALYEGKGGSKFVPYQVSSKFRGREQDKKFIAGLRQWLGDSQLDSGEDDLLSLKDIRENEHLNLVCKVLHICEVTKDERILFVWDGTDTPVAKQKKQEDNVEDLLPLQLECPPLQLDVIRMFPTVGTVLRVYIDSGSEELGLHILKTGRWVQFMKMKCEIRKGMWCGVLMPFTKIRYLVDDNKHVFMCQRDYDERLKLEFGRMPWMSFPWPSHITETDYPNVSFCTLMDVLTYPEVTAKFKCVVQVIDVYPWRVEDFHSPLGTCRIRLTLEDPTARIHAYVYAEDGVHFFGGSQPIDVLKRKRNMLLGICSCDSNESKNALRDTPWVQCCIKSYYLDKHNTWGSRRYRIFGTRLVNELLSGPN</sequence>
<evidence type="ECO:0000313" key="7">
    <source>
        <dbReference type="Proteomes" id="UP000077755"/>
    </source>
</evidence>
<dbReference type="SUPFAM" id="SSF50249">
    <property type="entry name" value="Nucleic acid-binding proteins"/>
    <property type="match status" value="2"/>
</dbReference>
<protein>
    <recommendedName>
        <fullName evidence="5">Telomeric single stranded DNA binding POT1/Cdc13 domain-containing protein</fullName>
    </recommendedName>
</protein>
<dbReference type="InterPro" id="IPR057620">
    <property type="entry name" value="POT1A/B-like_OB"/>
</dbReference>
<accession>A0AAF0W6E2</accession>
<evidence type="ECO:0000256" key="3">
    <source>
        <dbReference type="ARBA" id="ARBA00022895"/>
    </source>
</evidence>